<reference evidence="1 2" key="1">
    <citation type="submission" date="2021-06" db="EMBL/GenBank/DDBJ databases">
        <authorList>
            <person name="Kallberg Y."/>
            <person name="Tangrot J."/>
            <person name="Rosling A."/>
        </authorList>
    </citation>
    <scope>NUCLEOTIDE SEQUENCE [LARGE SCALE GENOMIC DNA]</scope>
    <source>
        <strain evidence="1 2">120-4 pot B 10/14</strain>
    </source>
</reference>
<keyword evidence="2" id="KW-1185">Reference proteome</keyword>
<comment type="caution">
    <text evidence="1">The sequence shown here is derived from an EMBL/GenBank/DDBJ whole genome shotgun (WGS) entry which is preliminary data.</text>
</comment>
<dbReference type="EMBL" id="CAJVQB010150406">
    <property type="protein sequence ID" value="CAG8855541.1"/>
    <property type="molecule type" value="Genomic_DNA"/>
</dbReference>
<name>A0ABN7XJS3_GIGMA</name>
<gene>
    <name evidence="1" type="ORF">GMARGA_LOCUS44362</name>
</gene>
<proteinExistence type="predicted"/>
<organism evidence="1 2">
    <name type="scientific">Gigaspora margarita</name>
    <dbReference type="NCBI Taxonomy" id="4874"/>
    <lineage>
        <taxon>Eukaryota</taxon>
        <taxon>Fungi</taxon>
        <taxon>Fungi incertae sedis</taxon>
        <taxon>Mucoromycota</taxon>
        <taxon>Glomeromycotina</taxon>
        <taxon>Glomeromycetes</taxon>
        <taxon>Diversisporales</taxon>
        <taxon>Gigasporaceae</taxon>
        <taxon>Gigaspora</taxon>
    </lineage>
</organism>
<feature type="non-terminal residue" evidence="1">
    <location>
        <position position="132"/>
    </location>
</feature>
<feature type="non-terminal residue" evidence="1">
    <location>
        <position position="1"/>
    </location>
</feature>
<protein>
    <submittedName>
        <fullName evidence="1">44152_t:CDS:1</fullName>
    </submittedName>
</protein>
<dbReference type="Proteomes" id="UP000789901">
    <property type="component" value="Unassembled WGS sequence"/>
</dbReference>
<sequence length="132" mass="15769">VSTEYLIDDNRFIHVIYDDEMLENGIHIVKETNDDVVNQFVHTKEVLKIKINKTYKNNHKINKLYKKNNHKQQYTQRIQKTALFQAKFQYRFEDESIKSENELKENIKNVPPQQNANALPMKIINENIPIIK</sequence>
<evidence type="ECO:0000313" key="1">
    <source>
        <dbReference type="EMBL" id="CAG8855541.1"/>
    </source>
</evidence>
<accession>A0ABN7XJS3</accession>
<evidence type="ECO:0000313" key="2">
    <source>
        <dbReference type="Proteomes" id="UP000789901"/>
    </source>
</evidence>